<dbReference type="CDD" id="cd00542">
    <property type="entry name" value="Ntn_PVA"/>
    <property type="match status" value="1"/>
</dbReference>
<dbReference type="PANTHER" id="PTHR35527">
    <property type="entry name" value="CHOLOYLGLYCINE HYDROLASE"/>
    <property type="match status" value="1"/>
</dbReference>
<dbReference type="OrthoDB" id="9794717at2"/>
<sequence length="325" mass="36885">MCTAATYKTKDFYFGRTLDYEFSYGDQIVITPRNYAFNFRHVGDMKNHYAIIGMAHVAEDYPLYYDAMNEKGVAMAGLNFVGNAVYAAIKPDVENIAQFEFIPWILSQCSSLVEVRELLERINIVNTPFSEQLPLAQLHWIISDENESITVESMSDGLHIYDNPVGVLTNNPPFPQQMFQLNNYMYLSPKQPRNTFCENLALNAYSRGMGGLGLPGDLSSSSRFVRVAFTKVNAISGESEEESVSQFFHILGSVDQQRGCCEVADGKYEITLYTSCCNVTKGIYYYNTYENHQISAVDMHVENLDSDKMICYPVIQGERINYQNK</sequence>
<evidence type="ECO:0000256" key="4">
    <source>
        <dbReference type="ARBA" id="ARBA00023098"/>
    </source>
</evidence>
<evidence type="ECO:0000259" key="10">
    <source>
        <dbReference type="Pfam" id="PF02275"/>
    </source>
</evidence>
<evidence type="ECO:0000313" key="12">
    <source>
        <dbReference type="Proteomes" id="UP000095390"/>
    </source>
</evidence>
<evidence type="ECO:0000256" key="8">
    <source>
        <dbReference type="ARBA" id="ARBA00047285"/>
    </source>
</evidence>
<evidence type="ECO:0000256" key="1">
    <source>
        <dbReference type="ARBA" id="ARBA00004860"/>
    </source>
</evidence>
<comment type="catalytic activity">
    <reaction evidence="9">
        <text>taurodeoxycholate + H2O = deoxycholate + taurine</text>
        <dbReference type="Rhea" id="RHEA:47556"/>
        <dbReference type="ChEBI" id="CHEBI:15377"/>
        <dbReference type="ChEBI" id="CHEBI:23614"/>
        <dbReference type="ChEBI" id="CHEBI:36261"/>
        <dbReference type="ChEBI" id="CHEBI:507393"/>
    </reaction>
    <physiologicalReaction direction="left-to-right" evidence="9">
        <dbReference type="Rhea" id="RHEA:47557"/>
    </physiologicalReaction>
</comment>
<dbReference type="InterPro" id="IPR052193">
    <property type="entry name" value="Peptidase_C59"/>
</dbReference>
<name>A0A173U973_9FIRM</name>
<dbReference type="PANTHER" id="PTHR35527:SF2">
    <property type="entry name" value="HYDROLASE"/>
    <property type="match status" value="1"/>
</dbReference>
<comment type="catalytic activity">
    <reaction evidence="8">
        <text>cholate + taurine = taurocholate + H2O</text>
        <dbReference type="Rhea" id="RHEA:47108"/>
        <dbReference type="ChEBI" id="CHEBI:15377"/>
        <dbReference type="ChEBI" id="CHEBI:29747"/>
        <dbReference type="ChEBI" id="CHEBI:36257"/>
        <dbReference type="ChEBI" id="CHEBI:507393"/>
    </reaction>
    <physiologicalReaction direction="right-to-left" evidence="8">
        <dbReference type="Rhea" id="RHEA:47110"/>
    </physiologicalReaction>
</comment>
<dbReference type="InterPro" id="IPR029055">
    <property type="entry name" value="Ntn_hydrolases_N"/>
</dbReference>
<dbReference type="EC" id="3.5.1.24" evidence="5"/>
<evidence type="ECO:0000256" key="5">
    <source>
        <dbReference type="ARBA" id="ARBA00044769"/>
    </source>
</evidence>
<dbReference type="Gene3D" id="3.60.60.10">
    <property type="entry name" value="Penicillin V Acylase, Chain A"/>
    <property type="match status" value="1"/>
</dbReference>
<evidence type="ECO:0000313" key="11">
    <source>
        <dbReference type="EMBL" id="CUN11020.1"/>
    </source>
</evidence>
<gene>
    <name evidence="11" type="primary">cbh_2</name>
    <name evidence="11" type="ORF">ERS852578_02249</name>
</gene>
<evidence type="ECO:0000256" key="2">
    <source>
        <dbReference type="ARBA" id="ARBA00006625"/>
    </source>
</evidence>
<comment type="pathway">
    <text evidence="1">Lipid metabolism; bile acid biosynthesis.</text>
</comment>
<organism evidence="11 12">
    <name type="scientific">Anaerobutyricum hallii</name>
    <dbReference type="NCBI Taxonomy" id="39488"/>
    <lineage>
        <taxon>Bacteria</taxon>
        <taxon>Bacillati</taxon>
        <taxon>Bacillota</taxon>
        <taxon>Clostridia</taxon>
        <taxon>Lachnospirales</taxon>
        <taxon>Lachnospiraceae</taxon>
        <taxon>Anaerobutyricum</taxon>
    </lineage>
</organism>
<evidence type="ECO:0000256" key="9">
    <source>
        <dbReference type="ARBA" id="ARBA00048897"/>
    </source>
</evidence>
<feature type="domain" description="Choloylglycine hydrolase/NAAA C-terminal" evidence="10">
    <location>
        <begin position="2"/>
        <end position="311"/>
    </location>
</feature>
<dbReference type="SUPFAM" id="SSF56235">
    <property type="entry name" value="N-terminal nucleophile aminohydrolases (Ntn hydrolases)"/>
    <property type="match status" value="1"/>
</dbReference>
<dbReference type="Pfam" id="PF02275">
    <property type="entry name" value="CBAH"/>
    <property type="match status" value="1"/>
</dbReference>
<dbReference type="RefSeq" id="WP_055183109.1">
    <property type="nucleotide sequence ID" value="NZ_CYYC01000030.1"/>
</dbReference>
<dbReference type="NCBIfam" id="NF038245">
    <property type="entry name" value="bile_salt_hydro"/>
    <property type="match status" value="1"/>
</dbReference>
<keyword evidence="4" id="KW-0443">Lipid metabolism</keyword>
<reference evidence="11 12" key="1">
    <citation type="submission" date="2015-09" db="EMBL/GenBank/DDBJ databases">
        <authorList>
            <consortium name="Pathogen Informatics"/>
        </authorList>
    </citation>
    <scope>NUCLEOTIDE SEQUENCE [LARGE SCALE GENOMIC DNA]</scope>
    <source>
        <strain evidence="11 12">2789STDY5834966</strain>
    </source>
</reference>
<dbReference type="Proteomes" id="UP000095390">
    <property type="component" value="Unassembled WGS sequence"/>
</dbReference>
<dbReference type="AlphaFoldDB" id="A0A173U973"/>
<dbReference type="GO" id="GO:0006629">
    <property type="term" value="P:lipid metabolic process"/>
    <property type="evidence" value="ECO:0007669"/>
    <property type="project" value="UniProtKB-KW"/>
</dbReference>
<evidence type="ECO:0000256" key="6">
    <source>
        <dbReference type="ARBA" id="ARBA00044804"/>
    </source>
</evidence>
<dbReference type="EMBL" id="CYYC01000030">
    <property type="protein sequence ID" value="CUN11020.1"/>
    <property type="molecule type" value="Genomic_DNA"/>
</dbReference>
<comment type="similarity">
    <text evidence="2">Belongs to the peptidase C59 family.</text>
</comment>
<proteinExistence type="inferred from homology"/>
<protein>
    <recommendedName>
        <fullName evidence="5">choloylglycine hydrolase</fullName>
        <ecNumber evidence="5">3.5.1.24</ecNumber>
    </recommendedName>
    <alternativeName>
        <fullName evidence="6">Bile salt hydrolase</fullName>
    </alternativeName>
    <alternativeName>
        <fullName evidence="7">Choloylglycine hydrolase</fullName>
    </alternativeName>
</protein>
<evidence type="ECO:0000256" key="3">
    <source>
        <dbReference type="ARBA" id="ARBA00022801"/>
    </source>
</evidence>
<keyword evidence="3 11" id="KW-0378">Hydrolase</keyword>
<evidence type="ECO:0000256" key="7">
    <source>
        <dbReference type="ARBA" id="ARBA00044806"/>
    </source>
</evidence>
<dbReference type="InterPro" id="IPR029132">
    <property type="entry name" value="CBAH/NAAA_C"/>
</dbReference>
<dbReference type="GO" id="GO:0045302">
    <property type="term" value="F:choloylglycine hydrolase activity"/>
    <property type="evidence" value="ECO:0007669"/>
    <property type="project" value="UniProtKB-EC"/>
</dbReference>
<dbReference type="InterPro" id="IPR047711">
    <property type="entry name" value="CBAH"/>
</dbReference>
<accession>A0A173U973</accession>